<dbReference type="GO" id="GO:0055085">
    <property type="term" value="P:transmembrane transport"/>
    <property type="evidence" value="ECO:0007669"/>
    <property type="project" value="InterPro"/>
</dbReference>
<dbReference type="AlphaFoldDB" id="A0A1F6AU27"/>
<dbReference type="EMBL" id="MFJY01000022">
    <property type="protein sequence ID" value="OGG28148.1"/>
    <property type="molecule type" value="Genomic_DNA"/>
</dbReference>
<evidence type="ECO:0000313" key="8">
    <source>
        <dbReference type="Proteomes" id="UP000178305"/>
    </source>
</evidence>
<sequence>MFGLFFLSVGTNLPEFSLALQAIARGRRDIAFGDFLGSSVANTFILGVLGILAPFQTTSYEGMMFTIMLLLGVSLFFIWAAKSKQSISRQEGLGLLIFYGLFVVYQLFLAA</sequence>
<evidence type="ECO:0000256" key="3">
    <source>
        <dbReference type="ARBA" id="ARBA00022989"/>
    </source>
</evidence>
<feature type="transmembrane region" description="Helical" evidence="5">
    <location>
        <begin position="62"/>
        <end position="81"/>
    </location>
</feature>
<name>A0A1F6AU27_9BACT</name>
<reference evidence="7 8" key="1">
    <citation type="journal article" date="2016" name="Nat. Commun.">
        <title>Thousands of microbial genomes shed light on interconnected biogeochemical processes in an aquifer system.</title>
        <authorList>
            <person name="Anantharaman K."/>
            <person name="Brown C.T."/>
            <person name="Hug L.A."/>
            <person name="Sharon I."/>
            <person name="Castelle C.J."/>
            <person name="Probst A.J."/>
            <person name="Thomas B.C."/>
            <person name="Singh A."/>
            <person name="Wilkins M.J."/>
            <person name="Karaoz U."/>
            <person name="Brodie E.L."/>
            <person name="Williams K.H."/>
            <person name="Hubbard S.S."/>
            <person name="Banfield J.F."/>
        </authorList>
    </citation>
    <scope>NUCLEOTIDE SEQUENCE [LARGE SCALE GENOMIC DNA]</scope>
</reference>
<protein>
    <recommendedName>
        <fullName evidence="6">Sodium/calcium exchanger membrane region domain-containing protein</fullName>
    </recommendedName>
</protein>
<evidence type="ECO:0000256" key="2">
    <source>
        <dbReference type="ARBA" id="ARBA00022692"/>
    </source>
</evidence>
<evidence type="ECO:0000256" key="5">
    <source>
        <dbReference type="SAM" id="Phobius"/>
    </source>
</evidence>
<evidence type="ECO:0000259" key="6">
    <source>
        <dbReference type="Pfam" id="PF01699"/>
    </source>
</evidence>
<keyword evidence="3 5" id="KW-1133">Transmembrane helix</keyword>
<evidence type="ECO:0000313" key="7">
    <source>
        <dbReference type="EMBL" id="OGG28148.1"/>
    </source>
</evidence>
<feature type="domain" description="Sodium/calcium exchanger membrane region" evidence="6">
    <location>
        <begin position="2"/>
        <end position="107"/>
    </location>
</feature>
<organism evidence="7 8">
    <name type="scientific">Candidatus Gottesmanbacteria bacterium RIFCSPLOWO2_01_FULL_48_11</name>
    <dbReference type="NCBI Taxonomy" id="1798395"/>
    <lineage>
        <taxon>Bacteria</taxon>
        <taxon>Candidatus Gottesmaniibacteriota</taxon>
    </lineage>
</organism>
<comment type="caution">
    <text evidence="7">The sequence shown here is derived from an EMBL/GenBank/DDBJ whole genome shotgun (WGS) entry which is preliminary data.</text>
</comment>
<feature type="transmembrane region" description="Helical" evidence="5">
    <location>
        <begin position="35"/>
        <end position="56"/>
    </location>
</feature>
<dbReference type="InterPro" id="IPR004837">
    <property type="entry name" value="NaCa_Exmemb"/>
</dbReference>
<dbReference type="Proteomes" id="UP000178305">
    <property type="component" value="Unassembled WGS sequence"/>
</dbReference>
<dbReference type="GO" id="GO:0016020">
    <property type="term" value="C:membrane"/>
    <property type="evidence" value="ECO:0007669"/>
    <property type="project" value="UniProtKB-SubCell"/>
</dbReference>
<comment type="subcellular location">
    <subcellularLocation>
        <location evidence="1">Membrane</location>
        <topology evidence="1">Multi-pass membrane protein</topology>
    </subcellularLocation>
</comment>
<accession>A0A1F6AU27</accession>
<dbReference type="Pfam" id="PF01699">
    <property type="entry name" value="Na_Ca_ex"/>
    <property type="match status" value="1"/>
</dbReference>
<feature type="transmembrane region" description="Helical" evidence="5">
    <location>
        <begin position="93"/>
        <end position="110"/>
    </location>
</feature>
<gene>
    <name evidence="7" type="ORF">A3A64_03180</name>
</gene>
<evidence type="ECO:0000256" key="1">
    <source>
        <dbReference type="ARBA" id="ARBA00004141"/>
    </source>
</evidence>
<dbReference type="InterPro" id="IPR044880">
    <property type="entry name" value="NCX_ion-bd_dom_sf"/>
</dbReference>
<keyword evidence="2 5" id="KW-0812">Transmembrane</keyword>
<keyword evidence="4 5" id="KW-0472">Membrane</keyword>
<proteinExistence type="predicted"/>
<evidence type="ECO:0000256" key="4">
    <source>
        <dbReference type="ARBA" id="ARBA00023136"/>
    </source>
</evidence>
<dbReference type="Gene3D" id="1.20.1420.30">
    <property type="entry name" value="NCX, central ion-binding region"/>
    <property type="match status" value="1"/>
</dbReference>